<sequence length="390" mass="46000">MWKDSVEIKVIRLEGFPCSSTELALYLYADDVLHDQLLPITEEKSLILSQETIYKLEIINQTTQEEKSVSFKRDLFKEDGVHWLPLFSQSNDFLSELTEDVMLPRILLIFYRKKKLSPIEEHNSIEETEAKEPEIVEKDQENEVKNFEDEKIIQDYKNALEYERKIRDEQEKNMKKMEKELKDTIERSLKREDSLLQLITVKEQELIDAQNEISKLRSQIRKLEYENAQVNDLLESYKSEKECLNYDGLRKELEVFTYYFRDCEEVSKIKAKLEAFESKEEALHEQEILLLDAIKGRGADIKKENEFVYSISGKRISITNCDGCLFYRNLGALQKLDDFFNTKQERSMTPTSKGLRRNVSDLKTLESESKELTPKRVNTSFNLRKPAFKH</sequence>
<keyword evidence="3" id="KW-1185">Reference proteome</keyword>
<evidence type="ECO:0000256" key="1">
    <source>
        <dbReference type="SAM" id="Coils"/>
    </source>
</evidence>
<name>A0A1R2BEL9_9CILI</name>
<proteinExistence type="predicted"/>
<keyword evidence="1" id="KW-0175">Coiled coil</keyword>
<comment type="caution">
    <text evidence="2">The sequence shown here is derived from an EMBL/GenBank/DDBJ whole genome shotgun (WGS) entry which is preliminary data.</text>
</comment>
<feature type="coiled-coil region" evidence="1">
    <location>
        <begin position="153"/>
        <end position="240"/>
    </location>
</feature>
<reference evidence="2 3" key="1">
    <citation type="submission" date="2016-11" db="EMBL/GenBank/DDBJ databases">
        <title>The macronuclear genome of Stentor coeruleus: a giant cell with tiny introns.</title>
        <authorList>
            <person name="Slabodnick M."/>
            <person name="Ruby J.G."/>
            <person name="Reiff S.B."/>
            <person name="Swart E.C."/>
            <person name="Gosai S."/>
            <person name="Prabakaran S."/>
            <person name="Witkowska E."/>
            <person name="Larue G.E."/>
            <person name="Fisher S."/>
            <person name="Freeman R.M."/>
            <person name="Gunawardena J."/>
            <person name="Chu W."/>
            <person name="Stover N.A."/>
            <person name="Gregory B.D."/>
            <person name="Nowacki M."/>
            <person name="Derisi J."/>
            <person name="Roy S.W."/>
            <person name="Marshall W.F."/>
            <person name="Sood P."/>
        </authorList>
    </citation>
    <scope>NUCLEOTIDE SEQUENCE [LARGE SCALE GENOMIC DNA]</scope>
    <source>
        <strain evidence="2">WM001</strain>
    </source>
</reference>
<evidence type="ECO:0000313" key="2">
    <source>
        <dbReference type="EMBL" id="OMJ75194.1"/>
    </source>
</evidence>
<protein>
    <submittedName>
        <fullName evidence="2">Uncharacterized protein</fullName>
    </submittedName>
</protein>
<accession>A0A1R2BEL9</accession>
<dbReference type="AlphaFoldDB" id="A0A1R2BEL9"/>
<dbReference type="Proteomes" id="UP000187209">
    <property type="component" value="Unassembled WGS sequence"/>
</dbReference>
<gene>
    <name evidence="2" type="ORF">SteCoe_25706</name>
</gene>
<dbReference type="EMBL" id="MPUH01000704">
    <property type="protein sequence ID" value="OMJ75194.1"/>
    <property type="molecule type" value="Genomic_DNA"/>
</dbReference>
<organism evidence="2 3">
    <name type="scientific">Stentor coeruleus</name>
    <dbReference type="NCBI Taxonomy" id="5963"/>
    <lineage>
        <taxon>Eukaryota</taxon>
        <taxon>Sar</taxon>
        <taxon>Alveolata</taxon>
        <taxon>Ciliophora</taxon>
        <taxon>Postciliodesmatophora</taxon>
        <taxon>Heterotrichea</taxon>
        <taxon>Heterotrichida</taxon>
        <taxon>Stentoridae</taxon>
        <taxon>Stentor</taxon>
    </lineage>
</organism>
<evidence type="ECO:0000313" key="3">
    <source>
        <dbReference type="Proteomes" id="UP000187209"/>
    </source>
</evidence>